<proteinExistence type="predicted"/>
<dbReference type="PANTHER" id="PTHR42085:SF4">
    <property type="entry name" value="F-BOX DOMAIN-CONTAINING PROTEIN"/>
    <property type="match status" value="1"/>
</dbReference>
<evidence type="ECO:0000313" key="2">
    <source>
        <dbReference type="Proteomes" id="UP000800200"/>
    </source>
</evidence>
<organism evidence="1 2">
    <name type="scientific">Zopfia rhizophila CBS 207.26</name>
    <dbReference type="NCBI Taxonomy" id="1314779"/>
    <lineage>
        <taxon>Eukaryota</taxon>
        <taxon>Fungi</taxon>
        <taxon>Dikarya</taxon>
        <taxon>Ascomycota</taxon>
        <taxon>Pezizomycotina</taxon>
        <taxon>Dothideomycetes</taxon>
        <taxon>Dothideomycetes incertae sedis</taxon>
        <taxon>Zopfiaceae</taxon>
        <taxon>Zopfia</taxon>
    </lineage>
</organism>
<sequence length="220" mass="25506">MKRFPEPESPIVVKDAFPFEQLPAEIRNNVYRDLLIIKFPMMLVHDRPSFPDLDVPSFTLYPAILCTNKKIHNEAAAILYSENTFYVHVDTPVETFLDPYWQQANWSEMVLKPSIGLHAGFIKRVVMCSKDKGEIRDYMEIEARLLAIGIELCELLLWAIKFSDEETMEMNAMVNQGWLKKVEATELKKHHTWFPNTNELGDWTKGIWLMKREGAKSTAA</sequence>
<accession>A0A6A6D737</accession>
<dbReference type="OrthoDB" id="62952at2759"/>
<dbReference type="AlphaFoldDB" id="A0A6A6D737"/>
<evidence type="ECO:0000313" key="1">
    <source>
        <dbReference type="EMBL" id="KAF2175294.1"/>
    </source>
</evidence>
<keyword evidence="2" id="KW-1185">Reference proteome</keyword>
<dbReference type="EMBL" id="ML994737">
    <property type="protein sequence ID" value="KAF2175294.1"/>
    <property type="molecule type" value="Genomic_DNA"/>
</dbReference>
<dbReference type="PANTHER" id="PTHR42085">
    <property type="entry name" value="F-BOX DOMAIN-CONTAINING PROTEIN"/>
    <property type="match status" value="1"/>
</dbReference>
<name>A0A6A6D737_9PEZI</name>
<gene>
    <name evidence="1" type="ORF">K469DRAFT_611191</name>
</gene>
<dbReference type="Proteomes" id="UP000800200">
    <property type="component" value="Unassembled WGS sequence"/>
</dbReference>
<dbReference type="InterPro" id="IPR038883">
    <property type="entry name" value="AN11006-like"/>
</dbReference>
<reference evidence="1" key="1">
    <citation type="journal article" date="2020" name="Stud. Mycol.">
        <title>101 Dothideomycetes genomes: a test case for predicting lifestyles and emergence of pathogens.</title>
        <authorList>
            <person name="Haridas S."/>
            <person name="Albert R."/>
            <person name="Binder M."/>
            <person name="Bloem J."/>
            <person name="Labutti K."/>
            <person name="Salamov A."/>
            <person name="Andreopoulos B."/>
            <person name="Baker S."/>
            <person name="Barry K."/>
            <person name="Bills G."/>
            <person name="Bluhm B."/>
            <person name="Cannon C."/>
            <person name="Castanera R."/>
            <person name="Culley D."/>
            <person name="Daum C."/>
            <person name="Ezra D."/>
            <person name="Gonzalez J."/>
            <person name="Henrissat B."/>
            <person name="Kuo A."/>
            <person name="Liang C."/>
            <person name="Lipzen A."/>
            <person name="Lutzoni F."/>
            <person name="Magnuson J."/>
            <person name="Mondo S."/>
            <person name="Nolan M."/>
            <person name="Ohm R."/>
            <person name="Pangilinan J."/>
            <person name="Park H.-J."/>
            <person name="Ramirez L."/>
            <person name="Alfaro M."/>
            <person name="Sun H."/>
            <person name="Tritt A."/>
            <person name="Yoshinaga Y."/>
            <person name="Zwiers L.-H."/>
            <person name="Turgeon B."/>
            <person name="Goodwin S."/>
            <person name="Spatafora J."/>
            <person name="Crous P."/>
            <person name="Grigoriev I."/>
        </authorList>
    </citation>
    <scope>NUCLEOTIDE SEQUENCE</scope>
    <source>
        <strain evidence="1">CBS 207.26</strain>
    </source>
</reference>
<protein>
    <submittedName>
        <fullName evidence="1">Uncharacterized protein</fullName>
    </submittedName>
</protein>